<evidence type="ECO:0000313" key="3">
    <source>
        <dbReference type="Proteomes" id="UP000272400"/>
    </source>
</evidence>
<name>A0A3N1D963_9ACTN</name>
<dbReference type="Proteomes" id="UP000272400">
    <property type="component" value="Unassembled WGS sequence"/>
</dbReference>
<dbReference type="EMBL" id="RJKE01000001">
    <property type="protein sequence ID" value="ROO90082.1"/>
    <property type="molecule type" value="Genomic_DNA"/>
</dbReference>
<sequence length="148" mass="16116">MSRMVRPSPDIARGAGAGLFFLTAGIHFLSLPEGFHLGAYVGVFLLLSCVIDFAGVVGFMAEPRARIWWYALVNGVLTIIAWLLTQSVGLPVTSEPVSGRWTRYPSDLALPFVSASLALLSVWVLISRAYSSADDALSQARERLLHRP</sequence>
<protein>
    <recommendedName>
        <fullName evidence="4">SPW repeat-containing protein</fullName>
    </recommendedName>
</protein>
<dbReference type="RefSeq" id="WP_123669084.1">
    <property type="nucleotide sequence ID" value="NZ_RJKE01000001.1"/>
</dbReference>
<feature type="transmembrane region" description="Helical" evidence="1">
    <location>
        <begin position="67"/>
        <end position="88"/>
    </location>
</feature>
<keyword evidence="1" id="KW-0812">Transmembrane</keyword>
<keyword evidence="3" id="KW-1185">Reference proteome</keyword>
<keyword evidence="1" id="KW-0472">Membrane</keyword>
<accession>A0A3N1D963</accession>
<feature type="transmembrane region" description="Helical" evidence="1">
    <location>
        <begin position="108"/>
        <end position="126"/>
    </location>
</feature>
<proteinExistence type="predicted"/>
<evidence type="ECO:0000256" key="1">
    <source>
        <dbReference type="SAM" id="Phobius"/>
    </source>
</evidence>
<reference evidence="2 3" key="1">
    <citation type="submission" date="2018-11" db="EMBL/GenBank/DDBJ databases">
        <title>Sequencing the genomes of 1000 actinobacteria strains.</title>
        <authorList>
            <person name="Klenk H.-P."/>
        </authorList>
    </citation>
    <scope>NUCLEOTIDE SEQUENCE [LARGE SCALE GENOMIC DNA]</scope>
    <source>
        <strain evidence="2 3">DSM 44254</strain>
    </source>
</reference>
<organism evidence="2 3">
    <name type="scientific">Actinocorallia herbida</name>
    <dbReference type="NCBI Taxonomy" id="58109"/>
    <lineage>
        <taxon>Bacteria</taxon>
        <taxon>Bacillati</taxon>
        <taxon>Actinomycetota</taxon>
        <taxon>Actinomycetes</taxon>
        <taxon>Streptosporangiales</taxon>
        <taxon>Thermomonosporaceae</taxon>
        <taxon>Actinocorallia</taxon>
    </lineage>
</organism>
<feature type="transmembrane region" description="Helical" evidence="1">
    <location>
        <begin position="37"/>
        <end position="60"/>
    </location>
</feature>
<evidence type="ECO:0008006" key="4">
    <source>
        <dbReference type="Google" id="ProtNLM"/>
    </source>
</evidence>
<evidence type="ECO:0000313" key="2">
    <source>
        <dbReference type="EMBL" id="ROO90082.1"/>
    </source>
</evidence>
<dbReference type="OrthoDB" id="3541444at2"/>
<comment type="caution">
    <text evidence="2">The sequence shown here is derived from an EMBL/GenBank/DDBJ whole genome shotgun (WGS) entry which is preliminary data.</text>
</comment>
<dbReference type="AlphaFoldDB" id="A0A3N1D963"/>
<gene>
    <name evidence="2" type="ORF">EDD29_7798</name>
</gene>
<keyword evidence="1" id="KW-1133">Transmembrane helix</keyword>
<feature type="transmembrane region" description="Helical" evidence="1">
    <location>
        <begin position="12"/>
        <end position="31"/>
    </location>
</feature>